<accession>A0A4D4J3T5</accession>
<dbReference type="EMBL" id="BJFL01000012">
    <property type="protein sequence ID" value="GDY31171.1"/>
    <property type="molecule type" value="Genomic_DNA"/>
</dbReference>
<dbReference type="PANTHER" id="PTHR43031:SF1">
    <property type="entry name" value="PYRIDINE NUCLEOTIDE-DISULPHIDE OXIDOREDUCTASE"/>
    <property type="match status" value="1"/>
</dbReference>
<feature type="domain" description="Rhodanese" evidence="1">
    <location>
        <begin position="13"/>
        <end position="100"/>
    </location>
</feature>
<reference evidence="3" key="1">
    <citation type="submission" date="2019-04" db="EMBL/GenBank/DDBJ databases">
        <title>Draft genome sequence of Pseudonocardiaceae bacterium SL3-2-4.</title>
        <authorList>
            <person name="Ningsih F."/>
            <person name="Yokota A."/>
            <person name="Sakai Y."/>
            <person name="Nanatani K."/>
            <person name="Yabe S."/>
            <person name="Oetari A."/>
            <person name="Sjamsuridzal W."/>
        </authorList>
    </citation>
    <scope>NUCLEOTIDE SEQUENCE [LARGE SCALE GENOMIC DNA]</scope>
    <source>
        <strain evidence="3">SL3-2-4</strain>
    </source>
</reference>
<dbReference type="InterPro" id="IPR001763">
    <property type="entry name" value="Rhodanese-like_dom"/>
</dbReference>
<dbReference type="CDD" id="cd00158">
    <property type="entry name" value="RHOD"/>
    <property type="match status" value="1"/>
</dbReference>
<evidence type="ECO:0000313" key="3">
    <source>
        <dbReference type="Proteomes" id="UP000298860"/>
    </source>
</evidence>
<dbReference type="RefSeq" id="WP_137814320.1">
    <property type="nucleotide sequence ID" value="NZ_BJFL01000012.1"/>
</dbReference>
<name>A0A4D4J3T5_9PSEU</name>
<keyword evidence="3" id="KW-1185">Reference proteome</keyword>
<dbReference type="AlphaFoldDB" id="A0A4D4J3T5"/>
<dbReference type="SMART" id="SM00450">
    <property type="entry name" value="RHOD"/>
    <property type="match status" value="1"/>
</dbReference>
<evidence type="ECO:0000313" key="2">
    <source>
        <dbReference type="EMBL" id="GDY31171.1"/>
    </source>
</evidence>
<dbReference type="InterPro" id="IPR050229">
    <property type="entry name" value="GlpE_sulfurtransferase"/>
</dbReference>
<protein>
    <submittedName>
        <fullName evidence="2">Sulfurtransferase</fullName>
    </submittedName>
</protein>
<dbReference type="SUPFAM" id="SSF52821">
    <property type="entry name" value="Rhodanese/Cell cycle control phosphatase"/>
    <property type="match status" value="1"/>
</dbReference>
<dbReference type="PANTHER" id="PTHR43031">
    <property type="entry name" value="FAD-DEPENDENT OXIDOREDUCTASE"/>
    <property type="match status" value="1"/>
</dbReference>
<dbReference type="Proteomes" id="UP000298860">
    <property type="component" value="Unassembled WGS sequence"/>
</dbReference>
<dbReference type="InterPro" id="IPR036873">
    <property type="entry name" value="Rhodanese-like_dom_sf"/>
</dbReference>
<dbReference type="Gene3D" id="3.40.250.10">
    <property type="entry name" value="Rhodanese-like domain"/>
    <property type="match status" value="1"/>
</dbReference>
<dbReference type="OrthoDB" id="9800872at2"/>
<keyword evidence="2" id="KW-0808">Transferase</keyword>
<sequence>MPLNVPTVTASEVPEDAVLLDVREPDEWTAGHAPRAVHIPLGELAGRLGEVPEEGQVYVICRSGGRSARAAAYLNQNGWEAVNVDGGMKSWAAAGRPMVSEDPGGQPEVL</sequence>
<dbReference type="GO" id="GO:0016740">
    <property type="term" value="F:transferase activity"/>
    <property type="evidence" value="ECO:0007669"/>
    <property type="project" value="UniProtKB-KW"/>
</dbReference>
<evidence type="ECO:0000259" key="1">
    <source>
        <dbReference type="PROSITE" id="PS50206"/>
    </source>
</evidence>
<dbReference type="PROSITE" id="PS50206">
    <property type="entry name" value="RHODANESE_3"/>
    <property type="match status" value="1"/>
</dbReference>
<organism evidence="2 3">
    <name type="scientific">Gandjariella thermophila</name>
    <dbReference type="NCBI Taxonomy" id="1931992"/>
    <lineage>
        <taxon>Bacteria</taxon>
        <taxon>Bacillati</taxon>
        <taxon>Actinomycetota</taxon>
        <taxon>Actinomycetes</taxon>
        <taxon>Pseudonocardiales</taxon>
        <taxon>Pseudonocardiaceae</taxon>
        <taxon>Gandjariella</taxon>
    </lineage>
</organism>
<proteinExistence type="predicted"/>
<gene>
    <name evidence="2" type="ORF">GTS_28040</name>
</gene>
<dbReference type="Pfam" id="PF00581">
    <property type="entry name" value="Rhodanese"/>
    <property type="match status" value="1"/>
</dbReference>
<comment type="caution">
    <text evidence="2">The sequence shown here is derived from an EMBL/GenBank/DDBJ whole genome shotgun (WGS) entry which is preliminary data.</text>
</comment>